<dbReference type="Proteomes" id="UP001187192">
    <property type="component" value="Unassembled WGS sequence"/>
</dbReference>
<evidence type="ECO:0000256" key="1">
    <source>
        <dbReference type="SAM" id="MobiDB-lite"/>
    </source>
</evidence>
<reference evidence="2" key="1">
    <citation type="submission" date="2023-07" db="EMBL/GenBank/DDBJ databases">
        <title>draft genome sequence of fig (Ficus carica).</title>
        <authorList>
            <person name="Takahashi T."/>
            <person name="Nishimura K."/>
        </authorList>
    </citation>
    <scope>NUCLEOTIDE SEQUENCE</scope>
</reference>
<protein>
    <submittedName>
        <fullName evidence="2">Uncharacterized protein</fullName>
    </submittedName>
</protein>
<organism evidence="2 3">
    <name type="scientific">Ficus carica</name>
    <name type="common">Common fig</name>
    <dbReference type="NCBI Taxonomy" id="3494"/>
    <lineage>
        <taxon>Eukaryota</taxon>
        <taxon>Viridiplantae</taxon>
        <taxon>Streptophyta</taxon>
        <taxon>Embryophyta</taxon>
        <taxon>Tracheophyta</taxon>
        <taxon>Spermatophyta</taxon>
        <taxon>Magnoliopsida</taxon>
        <taxon>eudicotyledons</taxon>
        <taxon>Gunneridae</taxon>
        <taxon>Pentapetalae</taxon>
        <taxon>rosids</taxon>
        <taxon>fabids</taxon>
        <taxon>Rosales</taxon>
        <taxon>Moraceae</taxon>
        <taxon>Ficeae</taxon>
        <taxon>Ficus</taxon>
    </lineage>
</organism>
<feature type="region of interest" description="Disordered" evidence="1">
    <location>
        <begin position="39"/>
        <end position="79"/>
    </location>
</feature>
<proteinExistence type="predicted"/>
<sequence length="170" mass="19410">MKLDELFRDVTATGAKSWASTSDLLPLLYRQISNTEDNITQEVVSDDSEEKEHEDVEDSNRKEKVLGPSRKRFKKGKKPSTTAKLSKILDELCKVIKNRSSYIRTDPLGCSVEEVLDKLATLSGCEPMTPLFKLGARLLTKKANREIFVALRQPEYQIEWLKDQQSHLEI</sequence>
<feature type="compositionally biased region" description="Basic and acidic residues" evidence="1">
    <location>
        <begin position="50"/>
        <end position="65"/>
    </location>
</feature>
<feature type="compositionally biased region" description="Basic residues" evidence="1">
    <location>
        <begin position="69"/>
        <end position="78"/>
    </location>
</feature>
<dbReference type="EMBL" id="BTGU01000022">
    <property type="protein sequence ID" value="GMN46104.1"/>
    <property type="molecule type" value="Genomic_DNA"/>
</dbReference>
<accession>A0AA88DIL9</accession>
<dbReference type="AlphaFoldDB" id="A0AA88DIL9"/>
<dbReference type="PANTHER" id="PTHR47851">
    <property type="entry name" value="OS06G0588700 PROTEIN-RELATED"/>
    <property type="match status" value="1"/>
</dbReference>
<comment type="caution">
    <text evidence="2">The sequence shown here is derived from an EMBL/GenBank/DDBJ whole genome shotgun (WGS) entry which is preliminary data.</text>
</comment>
<evidence type="ECO:0000313" key="2">
    <source>
        <dbReference type="EMBL" id="GMN46104.1"/>
    </source>
</evidence>
<keyword evidence="3" id="KW-1185">Reference proteome</keyword>
<evidence type="ECO:0000313" key="3">
    <source>
        <dbReference type="Proteomes" id="UP001187192"/>
    </source>
</evidence>
<name>A0AA88DIL9_FICCA</name>
<dbReference type="PANTHER" id="PTHR47851:SF5">
    <property type="entry name" value="MYB_SANT-LIKE DOMAIN-CONTAINING PROTEIN"/>
    <property type="match status" value="1"/>
</dbReference>
<gene>
    <name evidence="2" type="ORF">TIFTF001_015294</name>
</gene>